<evidence type="ECO:0000313" key="13">
    <source>
        <dbReference type="Proteomes" id="UP000828390"/>
    </source>
</evidence>
<dbReference type="OrthoDB" id="24683at2759"/>
<evidence type="ECO:0000256" key="7">
    <source>
        <dbReference type="ARBA" id="ARBA00022833"/>
    </source>
</evidence>
<dbReference type="SUPFAM" id="SSF57667">
    <property type="entry name" value="beta-beta-alpha zinc fingers"/>
    <property type="match status" value="1"/>
</dbReference>
<dbReference type="AlphaFoldDB" id="A0A9D4JVN8"/>
<dbReference type="InterPro" id="IPR003604">
    <property type="entry name" value="Matrin/U1-like-C_Znf_C2H2"/>
</dbReference>
<dbReference type="PROSITE" id="PS00028">
    <property type="entry name" value="ZINC_FINGER_C2H2_1"/>
    <property type="match status" value="1"/>
</dbReference>
<keyword evidence="6" id="KW-0863">Zinc-finger</keyword>
<feature type="domain" description="C2H2-type" evidence="11">
    <location>
        <begin position="61"/>
        <end position="83"/>
    </location>
</feature>
<dbReference type="GO" id="GO:0005634">
    <property type="term" value="C:nucleus"/>
    <property type="evidence" value="ECO:0007669"/>
    <property type="project" value="UniProtKB-SubCell"/>
</dbReference>
<feature type="region of interest" description="Disordered" evidence="10">
    <location>
        <begin position="1"/>
        <end position="27"/>
    </location>
</feature>
<dbReference type="InterPro" id="IPR013087">
    <property type="entry name" value="Znf_C2H2_type"/>
</dbReference>
<evidence type="ECO:0000256" key="1">
    <source>
        <dbReference type="ARBA" id="ARBA00004123"/>
    </source>
</evidence>
<evidence type="ECO:0000256" key="6">
    <source>
        <dbReference type="ARBA" id="ARBA00022771"/>
    </source>
</evidence>
<dbReference type="GO" id="GO:0008270">
    <property type="term" value="F:zinc ion binding"/>
    <property type="evidence" value="ECO:0007669"/>
    <property type="project" value="UniProtKB-KW"/>
</dbReference>
<evidence type="ECO:0000256" key="4">
    <source>
        <dbReference type="ARBA" id="ARBA00022517"/>
    </source>
</evidence>
<comment type="subcellular location">
    <subcellularLocation>
        <location evidence="2">Cytoplasm</location>
    </subcellularLocation>
    <subcellularLocation>
        <location evidence="1">Nucleus</location>
    </subcellularLocation>
</comment>
<comment type="caution">
    <text evidence="12">The sequence shown here is derived from an EMBL/GenBank/DDBJ whole genome shotgun (WGS) entry which is preliminary data.</text>
</comment>
<evidence type="ECO:0000313" key="12">
    <source>
        <dbReference type="EMBL" id="KAH3826460.1"/>
    </source>
</evidence>
<dbReference type="EMBL" id="JAIWYP010000005">
    <property type="protein sequence ID" value="KAH3826460.1"/>
    <property type="molecule type" value="Genomic_DNA"/>
</dbReference>
<evidence type="ECO:0000256" key="8">
    <source>
        <dbReference type="ARBA" id="ARBA00023242"/>
    </source>
</evidence>
<comment type="similarity">
    <text evidence="9">Belongs to the ZNF593/BUD20 C2H2-type zinc-finger protein family.</text>
</comment>
<reference evidence="12" key="1">
    <citation type="journal article" date="2019" name="bioRxiv">
        <title>The Genome of the Zebra Mussel, Dreissena polymorpha: A Resource for Invasive Species Research.</title>
        <authorList>
            <person name="McCartney M.A."/>
            <person name="Auch B."/>
            <person name="Kono T."/>
            <person name="Mallez S."/>
            <person name="Zhang Y."/>
            <person name="Obille A."/>
            <person name="Becker A."/>
            <person name="Abrahante J.E."/>
            <person name="Garbe J."/>
            <person name="Badalamenti J.P."/>
            <person name="Herman A."/>
            <person name="Mangelson H."/>
            <person name="Liachko I."/>
            <person name="Sullivan S."/>
            <person name="Sone E.D."/>
            <person name="Koren S."/>
            <person name="Silverstein K.A.T."/>
            <person name="Beckman K.B."/>
            <person name="Gohl D.M."/>
        </authorList>
    </citation>
    <scope>NUCLEOTIDE SEQUENCE</scope>
    <source>
        <strain evidence="12">Duluth1</strain>
        <tissue evidence="12">Whole animal</tissue>
    </source>
</reference>
<dbReference type="PANTHER" id="PTHR46095">
    <property type="entry name" value="ZINC FINGER PROTEIN 593"/>
    <property type="match status" value="1"/>
</dbReference>
<dbReference type="Proteomes" id="UP000828390">
    <property type="component" value="Unassembled WGS sequence"/>
</dbReference>
<dbReference type="SMART" id="SM00451">
    <property type="entry name" value="ZnF_U1"/>
    <property type="match status" value="1"/>
</dbReference>
<dbReference type="InterPro" id="IPR036236">
    <property type="entry name" value="Znf_C2H2_sf"/>
</dbReference>
<dbReference type="Pfam" id="PF12171">
    <property type="entry name" value="zf-C2H2_jaz"/>
    <property type="match status" value="1"/>
</dbReference>
<name>A0A9D4JVN8_DREPO</name>
<dbReference type="PANTHER" id="PTHR46095:SF1">
    <property type="entry name" value="ZINC FINGER PROTEIN 593"/>
    <property type="match status" value="1"/>
</dbReference>
<gene>
    <name evidence="12" type="ORF">DPMN_128366</name>
</gene>
<keyword evidence="7" id="KW-0862">Zinc</keyword>
<evidence type="ECO:0000256" key="3">
    <source>
        <dbReference type="ARBA" id="ARBA00022490"/>
    </source>
</evidence>
<dbReference type="Gene3D" id="3.30.160.60">
    <property type="entry name" value="Classic Zinc Finger"/>
    <property type="match status" value="1"/>
</dbReference>
<keyword evidence="5" id="KW-0479">Metal-binding</keyword>
<feature type="compositionally biased region" description="Basic residues" evidence="10">
    <location>
        <begin position="1"/>
        <end position="12"/>
    </location>
</feature>
<evidence type="ECO:0000256" key="5">
    <source>
        <dbReference type="ARBA" id="ARBA00022723"/>
    </source>
</evidence>
<keyword evidence="8" id="KW-0539">Nucleus</keyword>
<evidence type="ECO:0000256" key="10">
    <source>
        <dbReference type="SAM" id="MobiDB-lite"/>
    </source>
</evidence>
<evidence type="ECO:0000256" key="9">
    <source>
        <dbReference type="ARBA" id="ARBA00038064"/>
    </source>
</evidence>
<dbReference type="GO" id="GO:0043021">
    <property type="term" value="F:ribonucleoprotein complex binding"/>
    <property type="evidence" value="ECO:0007669"/>
    <property type="project" value="UniProtKB-ARBA"/>
</dbReference>
<proteinExistence type="inferred from homology"/>
<keyword evidence="4" id="KW-0690">Ribosome biogenesis</keyword>
<keyword evidence="13" id="KW-1185">Reference proteome</keyword>
<dbReference type="GO" id="GO:0042254">
    <property type="term" value="P:ribosome biogenesis"/>
    <property type="evidence" value="ECO:0007669"/>
    <property type="project" value="UniProtKB-KW"/>
</dbReference>
<evidence type="ECO:0000256" key="2">
    <source>
        <dbReference type="ARBA" id="ARBA00004496"/>
    </source>
</evidence>
<reference evidence="12" key="2">
    <citation type="submission" date="2020-11" db="EMBL/GenBank/DDBJ databases">
        <authorList>
            <person name="McCartney M.A."/>
            <person name="Auch B."/>
            <person name="Kono T."/>
            <person name="Mallez S."/>
            <person name="Becker A."/>
            <person name="Gohl D.M."/>
            <person name="Silverstein K.A.T."/>
            <person name="Koren S."/>
            <person name="Bechman K.B."/>
            <person name="Herman A."/>
            <person name="Abrahante J.E."/>
            <person name="Garbe J."/>
        </authorList>
    </citation>
    <scope>NUCLEOTIDE SEQUENCE</scope>
    <source>
        <strain evidence="12">Duluth1</strain>
        <tissue evidence="12">Whole animal</tissue>
    </source>
</reference>
<dbReference type="InterPro" id="IPR051879">
    <property type="entry name" value="C2H2-ZF_Maturation_Protein"/>
</dbReference>
<dbReference type="GO" id="GO:0003676">
    <property type="term" value="F:nucleic acid binding"/>
    <property type="evidence" value="ECO:0007669"/>
    <property type="project" value="InterPro"/>
</dbReference>
<keyword evidence="3" id="KW-0963">Cytoplasm</keyword>
<sequence length="130" mass="14961">MGRLARKRKHKGDKPMKEKYRTKRKTKDIDEVHNDMKPDNAQNLLKQDIDFDRPGFGQFYCIHCAKYFISEPAIKEHFKGKPHKKRIKALKVEPYTQAEAERAAGMGSYVAPKPVEVSTQPLSTGMDLET</sequence>
<dbReference type="InterPro" id="IPR022755">
    <property type="entry name" value="Znf_C2H2_jaz"/>
</dbReference>
<accession>A0A9D4JVN8</accession>
<evidence type="ECO:0000259" key="11">
    <source>
        <dbReference type="PROSITE" id="PS00028"/>
    </source>
</evidence>
<organism evidence="12 13">
    <name type="scientific">Dreissena polymorpha</name>
    <name type="common">Zebra mussel</name>
    <name type="synonym">Mytilus polymorpha</name>
    <dbReference type="NCBI Taxonomy" id="45954"/>
    <lineage>
        <taxon>Eukaryota</taxon>
        <taxon>Metazoa</taxon>
        <taxon>Spiralia</taxon>
        <taxon>Lophotrochozoa</taxon>
        <taxon>Mollusca</taxon>
        <taxon>Bivalvia</taxon>
        <taxon>Autobranchia</taxon>
        <taxon>Heteroconchia</taxon>
        <taxon>Euheterodonta</taxon>
        <taxon>Imparidentia</taxon>
        <taxon>Neoheterodontei</taxon>
        <taxon>Myida</taxon>
        <taxon>Dreissenoidea</taxon>
        <taxon>Dreissenidae</taxon>
        <taxon>Dreissena</taxon>
    </lineage>
</organism>
<protein>
    <recommendedName>
        <fullName evidence="11">C2H2-type domain-containing protein</fullName>
    </recommendedName>
</protein>
<dbReference type="GO" id="GO:0005737">
    <property type="term" value="C:cytoplasm"/>
    <property type="evidence" value="ECO:0007669"/>
    <property type="project" value="UniProtKB-SubCell"/>
</dbReference>
<dbReference type="FunFam" id="3.30.160.60:FF:000299">
    <property type="entry name" value="Zinc finger protein 593"/>
    <property type="match status" value="1"/>
</dbReference>